<name>A0A6J6XQY2_9ZZZZ</name>
<dbReference type="EMBL" id="CAFBQW010000001">
    <property type="protein sequence ID" value="CAB5058896.1"/>
    <property type="molecule type" value="Genomic_DNA"/>
</dbReference>
<evidence type="ECO:0000313" key="5">
    <source>
        <dbReference type="EMBL" id="CAB5058896.1"/>
    </source>
</evidence>
<dbReference type="EMBL" id="CAFBOG010000051">
    <property type="protein sequence ID" value="CAB4975858.1"/>
    <property type="molecule type" value="Genomic_DNA"/>
</dbReference>
<dbReference type="AlphaFoldDB" id="A0A6J6XQY2"/>
<evidence type="ECO:0000313" key="2">
    <source>
        <dbReference type="EMBL" id="CAB4797964.1"/>
    </source>
</evidence>
<gene>
    <name evidence="1" type="ORF">UFOPK2582_00423</name>
    <name evidence="2" type="ORF">UFOPK3046_00372</name>
    <name evidence="3" type="ORF">UFOPK3914_00729</name>
    <name evidence="4" type="ORF">UFOPK4173_00100</name>
    <name evidence="5" type="ORF">UFOPK4354_00009</name>
</gene>
<evidence type="ECO:0000313" key="3">
    <source>
        <dbReference type="EMBL" id="CAB4975858.1"/>
    </source>
</evidence>
<evidence type="ECO:0000313" key="1">
    <source>
        <dbReference type="EMBL" id="CAB4691153.1"/>
    </source>
</evidence>
<dbReference type="EMBL" id="CAFBPW010000005">
    <property type="protein sequence ID" value="CAB5024163.1"/>
    <property type="molecule type" value="Genomic_DNA"/>
</dbReference>
<sequence>MYNQPEIDPDAPVEPPKAHVTIVYLGAVAPHWDIRSESGDQQLVSGFRTRVNARLMLLPPHDPQFRRNKERVNRDAERELIALEWDLGDDEYANR</sequence>
<protein>
    <submittedName>
        <fullName evidence="2">Unannotated protein</fullName>
    </submittedName>
</protein>
<dbReference type="EMBL" id="CAEZXS010000032">
    <property type="protein sequence ID" value="CAB4691153.1"/>
    <property type="molecule type" value="Genomic_DNA"/>
</dbReference>
<accession>A0A6J6XQY2</accession>
<organism evidence="2">
    <name type="scientific">freshwater metagenome</name>
    <dbReference type="NCBI Taxonomy" id="449393"/>
    <lineage>
        <taxon>unclassified sequences</taxon>
        <taxon>metagenomes</taxon>
        <taxon>ecological metagenomes</taxon>
    </lineage>
</organism>
<reference evidence="2" key="1">
    <citation type="submission" date="2020-05" db="EMBL/GenBank/DDBJ databases">
        <authorList>
            <person name="Chiriac C."/>
            <person name="Salcher M."/>
            <person name="Ghai R."/>
            <person name="Kavagutti S V."/>
        </authorList>
    </citation>
    <scope>NUCLEOTIDE SEQUENCE</scope>
</reference>
<dbReference type="EMBL" id="CAFAAQ010000019">
    <property type="protein sequence ID" value="CAB4797964.1"/>
    <property type="molecule type" value="Genomic_DNA"/>
</dbReference>
<proteinExistence type="predicted"/>
<evidence type="ECO:0000313" key="4">
    <source>
        <dbReference type="EMBL" id="CAB5024163.1"/>
    </source>
</evidence>